<organism evidence="4 5">
    <name type="scientific">Wansuia hejianensis</name>
    <dbReference type="NCBI Taxonomy" id="2763667"/>
    <lineage>
        <taxon>Bacteria</taxon>
        <taxon>Bacillati</taxon>
        <taxon>Bacillota</taxon>
        <taxon>Clostridia</taxon>
        <taxon>Lachnospirales</taxon>
        <taxon>Lachnospiraceae</taxon>
        <taxon>Wansuia</taxon>
    </lineage>
</organism>
<dbReference type="Pfam" id="PF18912">
    <property type="entry name" value="DZR_2"/>
    <property type="match status" value="1"/>
</dbReference>
<reference evidence="4 5" key="1">
    <citation type="submission" date="2020-08" db="EMBL/GenBank/DDBJ databases">
        <authorList>
            <person name="Liu C."/>
            <person name="Sun Q."/>
        </authorList>
    </citation>
    <scope>NUCLEOTIDE SEQUENCE [LARGE SCALE GENOMIC DNA]</scope>
    <source>
        <strain evidence="4 5">NSJ-29</strain>
    </source>
</reference>
<sequence>MLYPRRCPVCDGFLGGKEPLICRKCVAGLQLLEGPVCLRCGKPLERKDQEYCRDCGKKRHSYERGFAPFSYRGMIQESMMRFKYGGRAEYAKFYAAAVMAYGKRLLEYWSPDVMIPVPIHRERLLKRGYNQAEELAVRLSSMSGIPVERRAVLRIKNTKAQKELNDVERKKNLAQAFSIVKGYSPPRRILLVDDIYTTGSTIDTLALLLKKNGAQSVYFACVCVSPGDT</sequence>
<comment type="similarity">
    <text evidence="1">Belongs to the ComF/GntX family.</text>
</comment>
<dbReference type="CDD" id="cd06223">
    <property type="entry name" value="PRTases_typeI"/>
    <property type="match status" value="1"/>
</dbReference>
<evidence type="ECO:0000313" key="5">
    <source>
        <dbReference type="Proteomes" id="UP000515860"/>
    </source>
</evidence>
<name>A0A7G9GHJ0_9FIRM</name>
<dbReference type="EMBL" id="CP060635">
    <property type="protein sequence ID" value="QNM10272.1"/>
    <property type="molecule type" value="Genomic_DNA"/>
</dbReference>
<dbReference type="Gene3D" id="3.40.50.2020">
    <property type="match status" value="1"/>
</dbReference>
<keyword evidence="5" id="KW-1185">Reference proteome</keyword>
<feature type="domain" description="Phosphoribosyltransferase" evidence="2">
    <location>
        <begin position="125"/>
        <end position="224"/>
    </location>
</feature>
<dbReference type="AlphaFoldDB" id="A0A7G9GHJ0"/>
<dbReference type="RefSeq" id="WP_249329624.1">
    <property type="nucleotide sequence ID" value="NZ_CP060635.1"/>
</dbReference>
<dbReference type="InterPro" id="IPR051910">
    <property type="entry name" value="ComF/GntX_DNA_util-trans"/>
</dbReference>
<protein>
    <submittedName>
        <fullName evidence="4">ComF family protein</fullName>
    </submittedName>
</protein>
<dbReference type="PANTHER" id="PTHR47505">
    <property type="entry name" value="DNA UTILIZATION PROTEIN YHGH"/>
    <property type="match status" value="1"/>
</dbReference>
<dbReference type="InterPro" id="IPR044005">
    <property type="entry name" value="DZR_2"/>
</dbReference>
<dbReference type="Pfam" id="PF00156">
    <property type="entry name" value="Pribosyltran"/>
    <property type="match status" value="1"/>
</dbReference>
<evidence type="ECO:0000256" key="1">
    <source>
        <dbReference type="ARBA" id="ARBA00008007"/>
    </source>
</evidence>
<dbReference type="InterPro" id="IPR000836">
    <property type="entry name" value="PRTase_dom"/>
</dbReference>
<dbReference type="SUPFAM" id="SSF53271">
    <property type="entry name" value="PRTase-like"/>
    <property type="match status" value="1"/>
</dbReference>
<dbReference type="Proteomes" id="UP000515860">
    <property type="component" value="Chromosome"/>
</dbReference>
<evidence type="ECO:0000313" key="4">
    <source>
        <dbReference type="EMBL" id="QNM10272.1"/>
    </source>
</evidence>
<dbReference type="KEGG" id="whj:H9Q79_08415"/>
<dbReference type="InterPro" id="IPR029057">
    <property type="entry name" value="PRTase-like"/>
</dbReference>
<feature type="domain" description="Double zinc ribbon" evidence="3">
    <location>
        <begin position="1"/>
        <end position="55"/>
    </location>
</feature>
<accession>A0A7G9GHJ0</accession>
<gene>
    <name evidence="4" type="ORF">H9Q79_08415</name>
</gene>
<evidence type="ECO:0000259" key="2">
    <source>
        <dbReference type="Pfam" id="PF00156"/>
    </source>
</evidence>
<dbReference type="PANTHER" id="PTHR47505:SF1">
    <property type="entry name" value="DNA UTILIZATION PROTEIN YHGH"/>
    <property type="match status" value="1"/>
</dbReference>
<evidence type="ECO:0000259" key="3">
    <source>
        <dbReference type="Pfam" id="PF18912"/>
    </source>
</evidence>
<proteinExistence type="inferred from homology"/>